<gene>
    <name evidence="4" type="ORF">ACFP1G_07160</name>
</gene>
<dbReference type="PROSITE" id="PS50977">
    <property type="entry name" value="HTH_TETR_2"/>
    <property type="match status" value="1"/>
</dbReference>
<dbReference type="InterPro" id="IPR009057">
    <property type="entry name" value="Homeodomain-like_sf"/>
</dbReference>
<dbReference type="InterPro" id="IPR001647">
    <property type="entry name" value="HTH_TetR"/>
</dbReference>
<dbReference type="SUPFAM" id="SSF46689">
    <property type="entry name" value="Homeodomain-like"/>
    <property type="match status" value="1"/>
</dbReference>
<dbReference type="InterPro" id="IPR050624">
    <property type="entry name" value="HTH-type_Tx_Regulator"/>
</dbReference>
<keyword evidence="5" id="KW-1185">Reference proteome</keyword>
<evidence type="ECO:0000256" key="2">
    <source>
        <dbReference type="PROSITE-ProRule" id="PRU00335"/>
    </source>
</evidence>
<proteinExistence type="predicted"/>
<dbReference type="Pfam" id="PF00440">
    <property type="entry name" value="TetR_N"/>
    <property type="match status" value="1"/>
</dbReference>
<dbReference type="PANTHER" id="PTHR43479">
    <property type="entry name" value="ACREF/ENVCD OPERON REPRESSOR-RELATED"/>
    <property type="match status" value="1"/>
</dbReference>
<dbReference type="EMBL" id="JBHSSK010000021">
    <property type="protein sequence ID" value="MFC6207255.1"/>
    <property type="molecule type" value="Genomic_DNA"/>
</dbReference>
<name>A0ABW1SSU3_9LACO</name>
<dbReference type="Gene3D" id="1.10.357.10">
    <property type="entry name" value="Tetracycline Repressor, domain 2"/>
    <property type="match status" value="1"/>
</dbReference>
<evidence type="ECO:0000313" key="4">
    <source>
        <dbReference type="EMBL" id="MFC6207255.1"/>
    </source>
</evidence>
<feature type="domain" description="HTH tetR-type" evidence="3">
    <location>
        <begin position="11"/>
        <end position="71"/>
    </location>
</feature>
<comment type="caution">
    <text evidence="4">The sequence shown here is derived from an EMBL/GenBank/DDBJ whole genome shotgun (WGS) entry which is preliminary data.</text>
</comment>
<dbReference type="Proteomes" id="UP001596254">
    <property type="component" value="Unassembled WGS sequence"/>
</dbReference>
<accession>A0ABW1SSU3</accession>
<organism evidence="4 5">
    <name type="scientific">Levilactobacillus tongjiangensis</name>
    <dbReference type="NCBI Taxonomy" id="2486023"/>
    <lineage>
        <taxon>Bacteria</taxon>
        <taxon>Bacillati</taxon>
        <taxon>Bacillota</taxon>
        <taxon>Bacilli</taxon>
        <taxon>Lactobacillales</taxon>
        <taxon>Lactobacillaceae</taxon>
        <taxon>Levilactobacillus</taxon>
    </lineage>
</organism>
<evidence type="ECO:0000259" key="3">
    <source>
        <dbReference type="PROSITE" id="PS50977"/>
    </source>
</evidence>
<dbReference type="PANTHER" id="PTHR43479:SF11">
    <property type="entry name" value="ACREF_ENVCD OPERON REPRESSOR-RELATED"/>
    <property type="match status" value="1"/>
</dbReference>
<evidence type="ECO:0000313" key="5">
    <source>
        <dbReference type="Proteomes" id="UP001596254"/>
    </source>
</evidence>
<protein>
    <submittedName>
        <fullName evidence="4">TetR/AcrR family transcriptional regulator</fullName>
    </submittedName>
</protein>
<dbReference type="RefSeq" id="WP_125691734.1">
    <property type="nucleotide sequence ID" value="NZ_JBHSSK010000021.1"/>
</dbReference>
<reference evidence="5" key="1">
    <citation type="journal article" date="2019" name="Int. J. Syst. Evol. Microbiol.">
        <title>The Global Catalogue of Microorganisms (GCM) 10K type strain sequencing project: providing services to taxonomists for standard genome sequencing and annotation.</title>
        <authorList>
            <consortium name="The Broad Institute Genomics Platform"/>
            <consortium name="The Broad Institute Genome Sequencing Center for Infectious Disease"/>
            <person name="Wu L."/>
            <person name="Ma J."/>
        </authorList>
    </citation>
    <scope>NUCLEOTIDE SEQUENCE [LARGE SCALE GENOMIC DNA]</scope>
    <source>
        <strain evidence="5">CCM 8905</strain>
    </source>
</reference>
<keyword evidence="1 2" id="KW-0238">DNA-binding</keyword>
<sequence length="169" mass="19022">MPSSTFKNLASDKQKRIMSALLTEFSNHNLADAQVARIVKTAGIARGAFYKYFDDLTDAYQTLYRQAMQEIHRDFSSQGVTPFSEESYYQAVTAFVDHFSGGQYDQLIKRHYGENESLLPEAPIPADLPVVAWAAMTLSHATIKEIMLVPANRDAALDRFRQALQRLGD</sequence>
<evidence type="ECO:0000256" key="1">
    <source>
        <dbReference type="ARBA" id="ARBA00023125"/>
    </source>
</evidence>
<feature type="DNA-binding region" description="H-T-H motif" evidence="2">
    <location>
        <begin position="34"/>
        <end position="53"/>
    </location>
</feature>